<organism evidence="2 3">
    <name type="scientific">Micavibrio aeruginosavorus</name>
    <dbReference type="NCBI Taxonomy" id="349221"/>
    <lineage>
        <taxon>Bacteria</taxon>
        <taxon>Pseudomonadati</taxon>
        <taxon>Bdellovibrionota</taxon>
        <taxon>Bdellovibrionia</taxon>
        <taxon>Bdellovibrionales</taxon>
        <taxon>Pseudobdellovibrionaceae</taxon>
        <taxon>Micavibrio</taxon>
    </lineage>
</organism>
<feature type="domain" description="N-acetyltransferase" evidence="1">
    <location>
        <begin position="19"/>
        <end position="189"/>
    </location>
</feature>
<dbReference type="PROSITE" id="PS51186">
    <property type="entry name" value="GNAT"/>
    <property type="match status" value="1"/>
</dbReference>
<proteinExistence type="predicted"/>
<sequence>MTDKNILIDIPMPITTPRLIIRPAMPGDGAAMHEAKIETYDELAKWMPWAKKGEAVEESEIVVREAYARFIRREDLMLMGFSRINGEFIIASGLHRFDWNSRRFEIGYWTNKAYHNQGYATEAANALTRFAFNVLNARRVEIRYDEGNENSARVPSKLGFIHEGVTRFADVLPTGGPAHVHTTARYDLNNLPPLEVTW</sequence>
<dbReference type="InterPro" id="IPR051908">
    <property type="entry name" value="Ribosomal_N-acetyltransferase"/>
</dbReference>
<dbReference type="GO" id="GO:1990189">
    <property type="term" value="F:protein N-terminal-serine acetyltransferase activity"/>
    <property type="evidence" value="ECO:0007669"/>
    <property type="project" value="TreeGrafter"/>
</dbReference>
<reference evidence="2 3" key="1">
    <citation type="submission" date="2017-08" db="EMBL/GenBank/DDBJ databases">
        <title>Infants hospitalized years apart are colonized by the same room-sourced microbial strains.</title>
        <authorList>
            <person name="Brooks B."/>
            <person name="Olm M.R."/>
            <person name="Firek B.A."/>
            <person name="Baker R."/>
            <person name="Thomas B.C."/>
            <person name="Morowitz M.J."/>
            <person name="Banfield J.F."/>
        </authorList>
    </citation>
    <scope>NUCLEOTIDE SEQUENCE [LARGE SCALE GENOMIC DNA]</scope>
    <source>
        <strain evidence="2">S2_006_000_R2_64</strain>
    </source>
</reference>
<protein>
    <submittedName>
        <fullName evidence="2">N-acetyltransferase</fullName>
    </submittedName>
</protein>
<dbReference type="AlphaFoldDB" id="A0A2W5FSA4"/>
<evidence type="ECO:0000313" key="3">
    <source>
        <dbReference type="Proteomes" id="UP000249739"/>
    </source>
</evidence>
<dbReference type="Gene3D" id="3.40.630.30">
    <property type="match status" value="1"/>
</dbReference>
<dbReference type="GO" id="GO:0008999">
    <property type="term" value="F:protein-N-terminal-alanine acetyltransferase activity"/>
    <property type="evidence" value="ECO:0007669"/>
    <property type="project" value="TreeGrafter"/>
</dbReference>
<gene>
    <name evidence="2" type="ORF">DI586_02895</name>
</gene>
<comment type="caution">
    <text evidence="2">The sequence shown here is derived from an EMBL/GenBank/DDBJ whole genome shotgun (WGS) entry which is preliminary data.</text>
</comment>
<evidence type="ECO:0000259" key="1">
    <source>
        <dbReference type="PROSITE" id="PS51186"/>
    </source>
</evidence>
<dbReference type="PANTHER" id="PTHR43441:SF3">
    <property type="entry name" value="ACETYLTRANSFERASE"/>
    <property type="match status" value="1"/>
</dbReference>
<dbReference type="PANTHER" id="PTHR43441">
    <property type="entry name" value="RIBOSOMAL-PROTEIN-SERINE ACETYLTRANSFERASE"/>
    <property type="match status" value="1"/>
</dbReference>
<dbReference type="GO" id="GO:0005737">
    <property type="term" value="C:cytoplasm"/>
    <property type="evidence" value="ECO:0007669"/>
    <property type="project" value="TreeGrafter"/>
</dbReference>
<dbReference type="Proteomes" id="UP000249739">
    <property type="component" value="Unassembled WGS sequence"/>
</dbReference>
<dbReference type="InterPro" id="IPR016181">
    <property type="entry name" value="Acyl_CoA_acyltransferase"/>
</dbReference>
<dbReference type="EMBL" id="QFOT01000018">
    <property type="protein sequence ID" value="PZP56680.1"/>
    <property type="molecule type" value="Genomic_DNA"/>
</dbReference>
<dbReference type="InterPro" id="IPR000182">
    <property type="entry name" value="GNAT_dom"/>
</dbReference>
<dbReference type="SUPFAM" id="SSF55729">
    <property type="entry name" value="Acyl-CoA N-acyltransferases (Nat)"/>
    <property type="match status" value="1"/>
</dbReference>
<keyword evidence="2" id="KW-0808">Transferase</keyword>
<evidence type="ECO:0000313" key="2">
    <source>
        <dbReference type="EMBL" id="PZP56680.1"/>
    </source>
</evidence>
<accession>A0A2W5FSA4</accession>
<dbReference type="Pfam" id="PF13302">
    <property type="entry name" value="Acetyltransf_3"/>
    <property type="match status" value="1"/>
</dbReference>
<name>A0A2W5FSA4_9BACT</name>